<dbReference type="SMART" id="SM00857">
    <property type="entry name" value="Resolvase"/>
    <property type="match status" value="1"/>
</dbReference>
<evidence type="ECO:0000256" key="1">
    <source>
        <dbReference type="ARBA" id="ARBA00023125"/>
    </source>
</evidence>
<reference evidence="4 5" key="1">
    <citation type="submission" date="2016-03" db="EMBL/GenBank/DDBJ databases">
        <title>Niastella vici sp. nov., isolated from farmland soil.</title>
        <authorList>
            <person name="Chen L."/>
            <person name="Wang D."/>
            <person name="Yang S."/>
            <person name="Wang G."/>
        </authorList>
    </citation>
    <scope>NUCLEOTIDE SEQUENCE [LARGE SCALE GENOMIC DNA]</scope>
    <source>
        <strain evidence="4 5">DJ57</strain>
    </source>
</reference>
<evidence type="ECO:0000313" key="4">
    <source>
        <dbReference type="EMBL" id="OQP67253.1"/>
    </source>
</evidence>
<sequence length="191" mass="22601">MIKAYCKANKILLVKEFREVKSGEDHEKRPEVLKAVNWCLLHPEFDLLAAAQSRLGRSEFFISSLIRQKVHFVSMDNPTADNFQKHIQAAYDEKFLEENRENTKRSLQAKRDKGYKFVGNVKKLIRTLKRKKRAYLKKIRYTIRREKKKYTTVRSLTERLNRLGLKKLNGKKRGWQASEVHGLLRDISQLK</sequence>
<evidence type="ECO:0000259" key="3">
    <source>
        <dbReference type="SMART" id="SM00857"/>
    </source>
</evidence>
<protein>
    <recommendedName>
        <fullName evidence="3">Resolvase/invertase-type recombinase catalytic domain-containing protein</fullName>
    </recommendedName>
</protein>
<dbReference type="AlphaFoldDB" id="A0A1V9G9F9"/>
<dbReference type="PANTHER" id="PTHR30461:SF2">
    <property type="entry name" value="SERINE RECOMBINASE PINE-RELATED"/>
    <property type="match status" value="1"/>
</dbReference>
<dbReference type="STRING" id="1703345.A3860_02515"/>
<gene>
    <name evidence="4" type="ORF">A3860_02515</name>
</gene>
<name>A0A1V9G9F9_9BACT</name>
<dbReference type="PANTHER" id="PTHR30461">
    <property type="entry name" value="DNA-INVERTASE FROM LAMBDOID PROPHAGE"/>
    <property type="match status" value="1"/>
</dbReference>
<dbReference type="EMBL" id="LVYD01000001">
    <property type="protein sequence ID" value="OQP67253.1"/>
    <property type="molecule type" value="Genomic_DNA"/>
</dbReference>
<dbReference type="Proteomes" id="UP000192796">
    <property type="component" value="Unassembled WGS sequence"/>
</dbReference>
<dbReference type="InterPro" id="IPR050639">
    <property type="entry name" value="SSR_resolvase"/>
</dbReference>
<keyword evidence="1" id="KW-0238">DNA-binding</keyword>
<keyword evidence="2" id="KW-0233">DNA recombination</keyword>
<dbReference type="Pfam" id="PF00239">
    <property type="entry name" value="Resolvase"/>
    <property type="match status" value="1"/>
</dbReference>
<keyword evidence="5" id="KW-1185">Reference proteome</keyword>
<dbReference type="Gene3D" id="3.40.50.1390">
    <property type="entry name" value="Resolvase, N-terminal catalytic domain"/>
    <property type="match status" value="1"/>
</dbReference>
<dbReference type="InterPro" id="IPR036162">
    <property type="entry name" value="Resolvase-like_N_sf"/>
</dbReference>
<dbReference type="SUPFAM" id="SSF53041">
    <property type="entry name" value="Resolvase-like"/>
    <property type="match status" value="1"/>
</dbReference>
<proteinExistence type="predicted"/>
<dbReference type="GO" id="GO:0003677">
    <property type="term" value="F:DNA binding"/>
    <property type="evidence" value="ECO:0007669"/>
    <property type="project" value="UniProtKB-KW"/>
</dbReference>
<evidence type="ECO:0000256" key="2">
    <source>
        <dbReference type="ARBA" id="ARBA00023172"/>
    </source>
</evidence>
<dbReference type="GO" id="GO:0000150">
    <property type="term" value="F:DNA strand exchange activity"/>
    <property type="evidence" value="ECO:0007669"/>
    <property type="project" value="InterPro"/>
</dbReference>
<accession>A0A1V9G9F9</accession>
<comment type="caution">
    <text evidence="4">The sequence shown here is derived from an EMBL/GenBank/DDBJ whole genome shotgun (WGS) entry which is preliminary data.</text>
</comment>
<feature type="domain" description="Resolvase/invertase-type recombinase catalytic" evidence="3">
    <location>
        <begin position="1"/>
        <end position="116"/>
    </location>
</feature>
<dbReference type="InterPro" id="IPR006119">
    <property type="entry name" value="Resolv_N"/>
</dbReference>
<organism evidence="4 5">
    <name type="scientific">Niastella vici</name>
    <dbReference type="NCBI Taxonomy" id="1703345"/>
    <lineage>
        <taxon>Bacteria</taxon>
        <taxon>Pseudomonadati</taxon>
        <taxon>Bacteroidota</taxon>
        <taxon>Chitinophagia</taxon>
        <taxon>Chitinophagales</taxon>
        <taxon>Chitinophagaceae</taxon>
        <taxon>Niastella</taxon>
    </lineage>
</organism>
<evidence type="ECO:0000313" key="5">
    <source>
        <dbReference type="Proteomes" id="UP000192796"/>
    </source>
</evidence>